<protein>
    <submittedName>
        <fullName evidence="7">Leucine rich repeat-containing protein</fullName>
    </submittedName>
</protein>
<accession>A0A1H1D4Z3</accession>
<name>A0A1H1D4Z3_9FLAO</name>
<dbReference type="OrthoDB" id="1253111at2"/>
<feature type="signal peptide" evidence="6">
    <location>
        <begin position="1"/>
        <end position="21"/>
    </location>
</feature>
<keyword evidence="3" id="KW-0677">Repeat</keyword>
<dbReference type="AlphaFoldDB" id="A0A1H1D4Z3"/>
<evidence type="ECO:0000256" key="2">
    <source>
        <dbReference type="ARBA" id="ARBA00022614"/>
    </source>
</evidence>
<evidence type="ECO:0000256" key="4">
    <source>
        <dbReference type="ARBA" id="ARBA00023069"/>
    </source>
</evidence>
<keyword evidence="8" id="KW-1185">Reference proteome</keyword>
<evidence type="ECO:0000313" key="8">
    <source>
        <dbReference type="Proteomes" id="UP000199627"/>
    </source>
</evidence>
<keyword evidence="4" id="KW-0969">Cilium</keyword>
<evidence type="ECO:0000256" key="1">
    <source>
        <dbReference type="ARBA" id="ARBA00004138"/>
    </source>
</evidence>
<dbReference type="PANTHER" id="PTHR45973:SF9">
    <property type="entry name" value="LEUCINE-RICH REPEAT-CONTAINING PROTEIN 46"/>
    <property type="match status" value="1"/>
</dbReference>
<keyword evidence="2" id="KW-0433">Leucine-rich repeat</keyword>
<evidence type="ECO:0000256" key="6">
    <source>
        <dbReference type="SAM" id="SignalP"/>
    </source>
</evidence>
<dbReference type="RefSeq" id="WP_089755868.1">
    <property type="nucleotide sequence ID" value="NZ_FNKL01000003.1"/>
</dbReference>
<keyword evidence="6" id="KW-0732">Signal</keyword>
<evidence type="ECO:0000256" key="3">
    <source>
        <dbReference type="ARBA" id="ARBA00022737"/>
    </source>
</evidence>
<dbReference type="Proteomes" id="UP000199627">
    <property type="component" value="Unassembled WGS sequence"/>
</dbReference>
<dbReference type="InterPro" id="IPR050576">
    <property type="entry name" value="Cilia_flagella_integrity"/>
</dbReference>
<evidence type="ECO:0000313" key="7">
    <source>
        <dbReference type="EMBL" id="SDQ71248.1"/>
    </source>
</evidence>
<feature type="chain" id="PRO_5011552678" evidence="6">
    <location>
        <begin position="22"/>
        <end position="213"/>
    </location>
</feature>
<dbReference type="SUPFAM" id="SSF52058">
    <property type="entry name" value="L domain-like"/>
    <property type="match status" value="1"/>
</dbReference>
<dbReference type="InterPro" id="IPR032675">
    <property type="entry name" value="LRR_dom_sf"/>
</dbReference>
<proteinExistence type="predicted"/>
<dbReference type="EMBL" id="FNKL01000003">
    <property type="protein sequence ID" value="SDQ71248.1"/>
    <property type="molecule type" value="Genomic_DNA"/>
</dbReference>
<sequence length="213" mass="23912">MMKNKIFITLTLFSGLSFFYAQDLTFKDKNIEKALLENFDTDRSGSINQLEADRITNLFLVNKGITSTDDLSFFPNATMIVLDDNMIPNATIKNLTYLQLFSCTGCKISTFSAENLKSLASLYLDNNLIENISFKGLTRLDQLTISLNKLKTIDTSSLKNLKKLNVEHNQITKLNISKNLNLQTLNIGGTKMKESDIKKGAKTDFTLFGAEPE</sequence>
<keyword evidence="5" id="KW-0966">Cell projection</keyword>
<evidence type="ECO:0000256" key="5">
    <source>
        <dbReference type="ARBA" id="ARBA00023273"/>
    </source>
</evidence>
<comment type="subcellular location">
    <subcellularLocation>
        <location evidence="1">Cell projection</location>
        <location evidence="1">Cilium</location>
    </subcellularLocation>
</comment>
<dbReference type="Gene3D" id="3.80.10.10">
    <property type="entry name" value="Ribonuclease Inhibitor"/>
    <property type="match status" value="1"/>
</dbReference>
<organism evidence="7 8">
    <name type="scientific">Chryseobacterium soldanellicola</name>
    <dbReference type="NCBI Taxonomy" id="311333"/>
    <lineage>
        <taxon>Bacteria</taxon>
        <taxon>Pseudomonadati</taxon>
        <taxon>Bacteroidota</taxon>
        <taxon>Flavobacteriia</taxon>
        <taxon>Flavobacteriales</taxon>
        <taxon>Weeksellaceae</taxon>
        <taxon>Chryseobacterium group</taxon>
        <taxon>Chryseobacterium</taxon>
    </lineage>
</organism>
<dbReference type="PROSITE" id="PS51450">
    <property type="entry name" value="LRR"/>
    <property type="match status" value="1"/>
</dbReference>
<gene>
    <name evidence="7" type="ORF">SAMN05421664_2284</name>
</gene>
<reference evidence="8" key="1">
    <citation type="submission" date="2016-10" db="EMBL/GenBank/DDBJ databases">
        <authorList>
            <person name="Varghese N."/>
            <person name="Submissions S."/>
        </authorList>
    </citation>
    <scope>NUCLEOTIDE SEQUENCE [LARGE SCALE GENOMIC DNA]</scope>
    <source>
        <strain evidence="8">DSM 17072</strain>
    </source>
</reference>
<dbReference type="InterPro" id="IPR001611">
    <property type="entry name" value="Leu-rich_rpt"/>
</dbReference>
<dbReference type="STRING" id="311333.SAMN05421664_2284"/>
<dbReference type="PANTHER" id="PTHR45973">
    <property type="entry name" value="PROTEIN PHOSPHATASE 1 REGULATORY SUBUNIT SDS22-RELATED"/>
    <property type="match status" value="1"/>
</dbReference>
<dbReference type="Pfam" id="PF13855">
    <property type="entry name" value="LRR_8"/>
    <property type="match status" value="1"/>
</dbReference>